<dbReference type="AlphaFoldDB" id="A0A4D6N9F4"/>
<sequence>MTTLHGSRRRQSCRPPQLHHLQPPSCSEHHHHPWTMLSTTAAAAPSSPSSPIISPEKKETHQSRQPRSTPPHLFVHAGNSIATPPLYLQRASSDAISVSLFSDHVRTISAAASTSNLHQ</sequence>
<dbReference type="EMBL" id="CP039354">
    <property type="protein sequence ID" value="QCE10463.1"/>
    <property type="molecule type" value="Genomic_DNA"/>
</dbReference>
<organism evidence="2 3">
    <name type="scientific">Vigna unguiculata</name>
    <name type="common">Cowpea</name>
    <dbReference type="NCBI Taxonomy" id="3917"/>
    <lineage>
        <taxon>Eukaryota</taxon>
        <taxon>Viridiplantae</taxon>
        <taxon>Streptophyta</taxon>
        <taxon>Embryophyta</taxon>
        <taxon>Tracheophyta</taxon>
        <taxon>Spermatophyta</taxon>
        <taxon>Magnoliopsida</taxon>
        <taxon>eudicotyledons</taxon>
        <taxon>Gunneridae</taxon>
        <taxon>Pentapetalae</taxon>
        <taxon>rosids</taxon>
        <taxon>fabids</taxon>
        <taxon>Fabales</taxon>
        <taxon>Fabaceae</taxon>
        <taxon>Papilionoideae</taxon>
        <taxon>50 kb inversion clade</taxon>
        <taxon>NPAAA clade</taxon>
        <taxon>indigoferoid/millettioid clade</taxon>
        <taxon>Phaseoleae</taxon>
        <taxon>Vigna</taxon>
    </lineage>
</organism>
<protein>
    <submittedName>
        <fullName evidence="2">Uncharacterized protein</fullName>
    </submittedName>
</protein>
<evidence type="ECO:0000313" key="2">
    <source>
        <dbReference type="EMBL" id="QCE10463.1"/>
    </source>
</evidence>
<keyword evidence="3" id="KW-1185">Reference proteome</keyword>
<feature type="region of interest" description="Disordered" evidence="1">
    <location>
        <begin position="1"/>
        <end position="78"/>
    </location>
</feature>
<accession>A0A4D6N9F4</accession>
<dbReference type="Proteomes" id="UP000501690">
    <property type="component" value="Linkage Group LG10"/>
</dbReference>
<evidence type="ECO:0000313" key="3">
    <source>
        <dbReference type="Proteomes" id="UP000501690"/>
    </source>
</evidence>
<gene>
    <name evidence="2" type="ORF">DEO72_LG10g1693</name>
</gene>
<feature type="compositionally biased region" description="Basic residues" evidence="1">
    <location>
        <begin position="1"/>
        <end position="12"/>
    </location>
</feature>
<reference evidence="2 3" key="1">
    <citation type="submission" date="2019-04" db="EMBL/GenBank/DDBJ databases">
        <title>An improved genome assembly and genetic linkage map for asparagus bean, Vigna unguiculata ssp. sesquipedialis.</title>
        <authorList>
            <person name="Xia Q."/>
            <person name="Zhang R."/>
            <person name="Dong Y."/>
        </authorList>
    </citation>
    <scope>NUCLEOTIDE SEQUENCE [LARGE SCALE GENOMIC DNA]</scope>
    <source>
        <tissue evidence="2">Leaf</tissue>
    </source>
</reference>
<evidence type="ECO:0000256" key="1">
    <source>
        <dbReference type="SAM" id="MobiDB-lite"/>
    </source>
</evidence>
<proteinExistence type="predicted"/>
<feature type="compositionally biased region" description="Low complexity" evidence="1">
    <location>
        <begin position="38"/>
        <end position="54"/>
    </location>
</feature>
<name>A0A4D6N9F4_VIGUN</name>